<keyword evidence="1" id="KW-0812">Transmembrane</keyword>
<evidence type="ECO:0000256" key="1">
    <source>
        <dbReference type="SAM" id="Phobius"/>
    </source>
</evidence>
<dbReference type="CDD" id="cd11614">
    <property type="entry name" value="SAF_CpaB_FlgA_like"/>
    <property type="match status" value="1"/>
</dbReference>
<dbReference type="InterPro" id="IPR006190">
    <property type="entry name" value="SAF_AFP_Neu5Ac"/>
</dbReference>
<feature type="domain" description="AFP-like" evidence="2">
    <location>
        <begin position="54"/>
        <end position="118"/>
    </location>
</feature>
<dbReference type="SUPFAM" id="SSF51269">
    <property type="entry name" value="AFP III-like domain"/>
    <property type="match status" value="1"/>
</dbReference>
<keyword evidence="4" id="KW-1185">Reference proteome</keyword>
<dbReference type="NCBIfam" id="TIGR03177">
    <property type="entry name" value="pilus_cpaB"/>
    <property type="match status" value="1"/>
</dbReference>
<evidence type="ECO:0000259" key="2">
    <source>
        <dbReference type="PROSITE" id="PS50844"/>
    </source>
</evidence>
<sequence>MGVAARLWARLWSGHGVWVLAIACGAGAAWAVQLHIQGKERDMQRRNQVPTLSRLVAWTDLPAGHVLDADDVAQRDIPEDWAPAQSLAPEQLGELLGARLKAAVPAGQPILRADLDLSPPGTAARLGAGKRALTLSLRELAEMPPDMHEGDHLDIYVSLMHNDKRLTLPLLQNGRVLAAPGPDAAQVVLEASASDALRVIAARQAGALTLALRAPEDATSEALPAGELGDILGLQAPVDRTVPVLYGDGQQELPPSVLEAP</sequence>
<dbReference type="InterPro" id="IPR017592">
    <property type="entry name" value="Pilus_assmbl_Flp-typ_CpaB"/>
</dbReference>
<dbReference type="Pfam" id="PF16976">
    <property type="entry name" value="RcpC"/>
    <property type="match status" value="1"/>
</dbReference>
<feature type="transmembrane region" description="Helical" evidence="1">
    <location>
        <begin position="16"/>
        <end position="36"/>
    </location>
</feature>
<proteinExistence type="predicted"/>
<name>A0ABR4R3E8_9BORD</name>
<dbReference type="InterPro" id="IPR031571">
    <property type="entry name" value="RcpC_dom"/>
</dbReference>
<dbReference type="EMBL" id="JHEM01000010">
    <property type="protein sequence ID" value="KCB24920.1"/>
    <property type="molecule type" value="Genomic_DNA"/>
</dbReference>
<dbReference type="PROSITE" id="PS50844">
    <property type="entry name" value="AFP_LIKE"/>
    <property type="match status" value="1"/>
</dbReference>
<dbReference type="InterPro" id="IPR036732">
    <property type="entry name" value="AFP_Neu5c_C_sf"/>
</dbReference>
<dbReference type="Proteomes" id="UP000025748">
    <property type="component" value="Unassembled WGS sequence"/>
</dbReference>
<dbReference type="Pfam" id="PF08666">
    <property type="entry name" value="SAF"/>
    <property type="match status" value="1"/>
</dbReference>
<organism evidence="3 4">
    <name type="scientific">Bordetella hinzii OH87 BAL007II</name>
    <dbReference type="NCBI Taxonomy" id="1331262"/>
    <lineage>
        <taxon>Bacteria</taxon>
        <taxon>Pseudomonadati</taxon>
        <taxon>Pseudomonadota</taxon>
        <taxon>Betaproteobacteria</taxon>
        <taxon>Burkholderiales</taxon>
        <taxon>Alcaligenaceae</taxon>
        <taxon>Bordetella</taxon>
    </lineage>
</organism>
<evidence type="ECO:0000313" key="3">
    <source>
        <dbReference type="EMBL" id="KCB24920.1"/>
    </source>
</evidence>
<dbReference type="SMART" id="SM00858">
    <property type="entry name" value="SAF"/>
    <property type="match status" value="1"/>
</dbReference>
<dbReference type="PROSITE" id="PS51257">
    <property type="entry name" value="PROKAR_LIPOPROTEIN"/>
    <property type="match status" value="1"/>
</dbReference>
<reference evidence="3 4" key="1">
    <citation type="submission" date="2014-03" db="EMBL/GenBank/DDBJ databases">
        <title>Genome sequence of Bordetella hinzii.</title>
        <authorList>
            <person name="Register K."/>
            <person name="Harvill E."/>
            <person name="Goodfield L.L."/>
            <person name="Ivanov Y.V."/>
            <person name="Meyer J.A."/>
            <person name="Muse S.J."/>
            <person name="Jacobs N."/>
            <person name="Bendor L."/>
            <person name="Smallridge W.E."/>
            <person name="Brinkac L.M."/>
            <person name="Sanka R."/>
            <person name="Kim M."/>
            <person name="Losada L."/>
        </authorList>
    </citation>
    <scope>NUCLEOTIDE SEQUENCE [LARGE SCALE GENOMIC DNA]</scope>
    <source>
        <strain evidence="3 4">OH87 BAL007II</strain>
    </source>
</reference>
<evidence type="ECO:0000313" key="4">
    <source>
        <dbReference type="Proteomes" id="UP000025748"/>
    </source>
</evidence>
<keyword evidence="1" id="KW-0472">Membrane</keyword>
<dbReference type="InterPro" id="IPR013974">
    <property type="entry name" value="SAF"/>
</dbReference>
<comment type="caution">
    <text evidence="3">The sequence shown here is derived from an EMBL/GenBank/DDBJ whole genome shotgun (WGS) entry which is preliminary data.</text>
</comment>
<gene>
    <name evidence="3" type="primary">cpaB_1</name>
    <name evidence="3" type="ORF">L544_1025</name>
</gene>
<keyword evidence="1" id="KW-1133">Transmembrane helix</keyword>
<accession>A0ABR4R3E8</accession>
<protein>
    <submittedName>
        <fullName evidence="3">Flp pilus assembly protein CpaB</fullName>
    </submittedName>
</protein>